<dbReference type="GO" id="GO:0004222">
    <property type="term" value="F:metalloendopeptidase activity"/>
    <property type="evidence" value="ECO:0007669"/>
    <property type="project" value="UniProtKB-UniRule"/>
</dbReference>
<evidence type="ECO:0000256" key="7">
    <source>
        <dbReference type="RuleBase" id="RU361183"/>
    </source>
</evidence>
<gene>
    <name evidence="10" type="primary">LOC115623942</name>
</gene>
<feature type="binding site" evidence="6">
    <location>
        <position position="149"/>
    </location>
    <ligand>
        <name>Zn(2+)</name>
        <dbReference type="ChEBI" id="CHEBI:29105"/>
        <note>catalytic</note>
    </ligand>
</feature>
<feature type="signal peptide" evidence="7">
    <location>
        <begin position="1"/>
        <end position="17"/>
    </location>
</feature>
<protein>
    <recommendedName>
        <fullName evidence="7">Metalloendopeptidase</fullName>
        <ecNumber evidence="7">3.4.24.-</ecNumber>
    </recommendedName>
</protein>
<keyword evidence="7" id="KW-0732">Signal</keyword>
<dbReference type="PANTHER" id="PTHR10127:SF780">
    <property type="entry name" value="METALLOENDOPEPTIDASE"/>
    <property type="match status" value="1"/>
</dbReference>
<dbReference type="CDD" id="cd04280">
    <property type="entry name" value="ZnMc_astacin_like"/>
    <property type="match status" value="1"/>
</dbReference>
<evidence type="ECO:0000313" key="10">
    <source>
        <dbReference type="RefSeq" id="XP_030374364.1"/>
    </source>
</evidence>
<keyword evidence="2 6" id="KW-0479">Metal-binding</keyword>
<feature type="active site" evidence="6">
    <location>
        <position position="150"/>
    </location>
</feature>
<evidence type="ECO:0000256" key="5">
    <source>
        <dbReference type="ARBA" id="ARBA00023049"/>
    </source>
</evidence>
<dbReference type="AlphaFoldDB" id="A0A6J2TED9"/>
<dbReference type="InterPro" id="IPR001506">
    <property type="entry name" value="Peptidase_M12A"/>
</dbReference>
<dbReference type="InterPro" id="IPR006026">
    <property type="entry name" value="Peptidase_Metallo"/>
</dbReference>
<dbReference type="PROSITE" id="PS51864">
    <property type="entry name" value="ASTACIN"/>
    <property type="match status" value="1"/>
</dbReference>
<dbReference type="InterPro" id="IPR024079">
    <property type="entry name" value="MetalloPept_cat_dom_sf"/>
</dbReference>
<dbReference type="PRINTS" id="PR00480">
    <property type="entry name" value="ASTACIN"/>
</dbReference>
<dbReference type="GeneID" id="115623942"/>
<feature type="binding site" evidence="6">
    <location>
        <position position="153"/>
    </location>
    <ligand>
        <name>Zn(2+)</name>
        <dbReference type="ChEBI" id="CHEBI:29105"/>
        <note>catalytic</note>
    </ligand>
</feature>
<dbReference type="OrthoDB" id="291007at2759"/>
<evidence type="ECO:0000256" key="3">
    <source>
        <dbReference type="ARBA" id="ARBA00022801"/>
    </source>
</evidence>
<feature type="binding site" evidence="6">
    <location>
        <position position="159"/>
    </location>
    <ligand>
        <name>Zn(2+)</name>
        <dbReference type="ChEBI" id="CHEBI:29105"/>
        <note>catalytic</note>
    </ligand>
</feature>
<evidence type="ECO:0000256" key="4">
    <source>
        <dbReference type="ARBA" id="ARBA00022833"/>
    </source>
</evidence>
<keyword evidence="5 6" id="KW-0482">Metalloprotease</keyword>
<dbReference type="Proteomes" id="UP000504634">
    <property type="component" value="Unplaced"/>
</dbReference>
<dbReference type="EC" id="3.4.24.-" evidence="7"/>
<evidence type="ECO:0000259" key="8">
    <source>
        <dbReference type="PROSITE" id="PS51864"/>
    </source>
</evidence>
<dbReference type="InterPro" id="IPR034035">
    <property type="entry name" value="Astacin-like_dom"/>
</dbReference>
<dbReference type="Pfam" id="PF01400">
    <property type="entry name" value="Astacin"/>
    <property type="match status" value="1"/>
</dbReference>
<dbReference type="Gene3D" id="3.40.390.10">
    <property type="entry name" value="Collagenase (Catalytic Domain)"/>
    <property type="match status" value="1"/>
</dbReference>
<reference evidence="10" key="1">
    <citation type="submission" date="2025-08" db="UniProtKB">
        <authorList>
            <consortium name="RefSeq"/>
        </authorList>
    </citation>
    <scope>IDENTIFICATION</scope>
    <source>
        <strain evidence="10">11010-0011.00</strain>
        <tissue evidence="10">Whole body</tissue>
    </source>
</reference>
<accession>A0A6J2TED9</accession>
<dbReference type="RefSeq" id="XP_030374364.1">
    <property type="nucleotide sequence ID" value="XM_030518504.1"/>
</dbReference>
<dbReference type="SUPFAM" id="SSF55486">
    <property type="entry name" value="Metalloproteases ('zincins'), catalytic domain"/>
    <property type="match status" value="1"/>
</dbReference>
<dbReference type="SMART" id="SM00235">
    <property type="entry name" value="ZnMc"/>
    <property type="match status" value="1"/>
</dbReference>
<comment type="caution">
    <text evidence="6">Lacks conserved residue(s) required for the propagation of feature annotation.</text>
</comment>
<comment type="cofactor">
    <cofactor evidence="6 7">
        <name>Zn(2+)</name>
        <dbReference type="ChEBI" id="CHEBI:29105"/>
    </cofactor>
    <text evidence="6 7">Binds 1 zinc ion per subunit.</text>
</comment>
<feature type="domain" description="Peptidase M12A" evidence="8">
    <location>
        <begin position="48"/>
        <end position="254"/>
    </location>
</feature>
<keyword evidence="9" id="KW-1185">Reference proteome</keyword>
<evidence type="ECO:0000256" key="6">
    <source>
        <dbReference type="PROSITE-ProRule" id="PRU01211"/>
    </source>
</evidence>
<name>A0A6J2TED9_DROLE</name>
<dbReference type="PANTHER" id="PTHR10127">
    <property type="entry name" value="DISCOIDIN, CUB, EGF, LAMININ , AND ZINC METALLOPROTEASE DOMAIN CONTAINING"/>
    <property type="match status" value="1"/>
</dbReference>
<evidence type="ECO:0000256" key="1">
    <source>
        <dbReference type="ARBA" id="ARBA00022670"/>
    </source>
</evidence>
<evidence type="ECO:0000313" key="9">
    <source>
        <dbReference type="Proteomes" id="UP000504634"/>
    </source>
</evidence>
<keyword evidence="3 6" id="KW-0378">Hydrolase</keyword>
<dbReference type="GO" id="GO:0006508">
    <property type="term" value="P:proteolysis"/>
    <property type="evidence" value="ECO:0007669"/>
    <property type="project" value="UniProtKB-KW"/>
</dbReference>
<evidence type="ECO:0000256" key="2">
    <source>
        <dbReference type="ARBA" id="ARBA00022723"/>
    </source>
</evidence>
<sequence length="257" mass="29696">MSPHWLFWLAALSAAWAVEQKEQSIESFENYYNEIHVDDEEAEAKTRNAVQSPLQRWPGKKLFYRIASDYTAEEASNVRTALSTFNEQTCLEFEELAEGGASAGRRYVYYKKAPNVCGTRVGYNVLQPFGPHDVLLNERCLAQPGVIQHETLHVLGLYHEQSRPDRDAYVQIDYDNIPRKFWSQFMTQKQTTTYDVPYDYESIMHYSKNAFAKDPTKPTIRAWVDGEAVEREMGQVRGPSEGDLTKIRIMYKCEEVV</sequence>
<organism evidence="9 10">
    <name type="scientific">Drosophila lebanonensis</name>
    <name type="common">Fruit fly</name>
    <name type="synonym">Scaptodrosophila lebanonensis</name>
    <dbReference type="NCBI Taxonomy" id="7225"/>
    <lineage>
        <taxon>Eukaryota</taxon>
        <taxon>Metazoa</taxon>
        <taxon>Ecdysozoa</taxon>
        <taxon>Arthropoda</taxon>
        <taxon>Hexapoda</taxon>
        <taxon>Insecta</taxon>
        <taxon>Pterygota</taxon>
        <taxon>Neoptera</taxon>
        <taxon>Endopterygota</taxon>
        <taxon>Diptera</taxon>
        <taxon>Brachycera</taxon>
        <taxon>Muscomorpha</taxon>
        <taxon>Ephydroidea</taxon>
        <taxon>Drosophilidae</taxon>
        <taxon>Scaptodrosophila</taxon>
    </lineage>
</organism>
<keyword evidence="1 6" id="KW-0645">Protease</keyword>
<proteinExistence type="predicted"/>
<feature type="chain" id="PRO_5027138721" description="Metalloendopeptidase" evidence="7">
    <location>
        <begin position="18"/>
        <end position="257"/>
    </location>
</feature>
<keyword evidence="4 6" id="KW-0862">Zinc</keyword>
<dbReference type="GO" id="GO:0008270">
    <property type="term" value="F:zinc ion binding"/>
    <property type="evidence" value="ECO:0007669"/>
    <property type="project" value="UniProtKB-UniRule"/>
</dbReference>